<dbReference type="Ensembl" id="ENSGMOT00000072360.1">
    <property type="protein sequence ID" value="ENSGMOP00000027296.1"/>
    <property type="gene ID" value="ENSGMOG00000029920.1"/>
</dbReference>
<dbReference type="InterPro" id="IPR003598">
    <property type="entry name" value="Ig_sub2"/>
</dbReference>
<dbReference type="GeneTree" id="ENSGT00940000158290"/>
<dbReference type="OMA" id="HEANYSC"/>
<evidence type="ECO:0000313" key="5">
    <source>
        <dbReference type="Ensembl" id="ENSGMOP00000027296.1"/>
    </source>
</evidence>
<dbReference type="SUPFAM" id="SSF48726">
    <property type="entry name" value="Immunoglobulin"/>
    <property type="match status" value="3"/>
</dbReference>
<keyword evidence="1" id="KW-0732">Signal</keyword>
<evidence type="ECO:0000313" key="6">
    <source>
        <dbReference type="Proteomes" id="UP000694546"/>
    </source>
</evidence>
<dbReference type="FunFam" id="2.60.40.10:FF:000032">
    <property type="entry name" value="palladin isoform X1"/>
    <property type="match status" value="1"/>
</dbReference>
<reference evidence="5" key="2">
    <citation type="submission" date="2025-09" db="UniProtKB">
        <authorList>
            <consortium name="Ensembl"/>
        </authorList>
    </citation>
    <scope>IDENTIFICATION</scope>
</reference>
<feature type="domain" description="Ig-like" evidence="4">
    <location>
        <begin position="189"/>
        <end position="223"/>
    </location>
</feature>
<dbReference type="AlphaFoldDB" id="A0A8C5FCU0"/>
<dbReference type="InterPro" id="IPR013783">
    <property type="entry name" value="Ig-like_fold"/>
</dbReference>
<proteinExistence type="predicted"/>
<dbReference type="Gene3D" id="2.60.40.10">
    <property type="entry name" value="Immunoglobulins"/>
    <property type="match status" value="3"/>
</dbReference>
<dbReference type="InterPro" id="IPR050958">
    <property type="entry name" value="Cell_Adh-Cytoskel_Orgn"/>
</dbReference>
<sequence>MHVHITVVTAAPRIRPPRLTYGKVKPGGNVRFDCEAVGEPKPKILWMLPNNDVIAASHERYLMHVNGSLDIRDVKMMDVGQYVCMARNPVGENRKVYRLEGIIRAVSGEPLFVHCLVDGSPRPSVSWTVPGGHTLTGTQALGRYRLLENGTLVVRDTTIYDRGTYVCRAQNDAGEAVLKVPVIIIAYTPRITTWPPPNVRAMVGAPVQLSCGAIGIPKPEINWDVSVFRVNPAQ</sequence>
<dbReference type="Pfam" id="PF07679">
    <property type="entry name" value="I-set"/>
    <property type="match status" value="1"/>
</dbReference>
<evidence type="ECO:0000259" key="4">
    <source>
        <dbReference type="PROSITE" id="PS50835"/>
    </source>
</evidence>
<keyword evidence="6" id="KW-1185">Reference proteome</keyword>
<dbReference type="Pfam" id="PF13927">
    <property type="entry name" value="Ig_3"/>
    <property type="match status" value="1"/>
</dbReference>
<protein>
    <recommendedName>
        <fullName evidence="4">Ig-like domain-containing protein</fullName>
    </recommendedName>
</protein>
<keyword evidence="3" id="KW-0393">Immunoglobulin domain</keyword>
<dbReference type="PANTHER" id="PTHR45080:SF8">
    <property type="entry name" value="IG-LIKE DOMAIN-CONTAINING PROTEIN"/>
    <property type="match status" value="1"/>
</dbReference>
<dbReference type="GO" id="GO:0007156">
    <property type="term" value="P:homophilic cell adhesion via plasma membrane adhesion molecules"/>
    <property type="evidence" value="ECO:0007669"/>
    <property type="project" value="TreeGrafter"/>
</dbReference>
<dbReference type="InterPro" id="IPR007110">
    <property type="entry name" value="Ig-like_dom"/>
</dbReference>
<dbReference type="SMART" id="SM00409">
    <property type="entry name" value="IG"/>
    <property type="match status" value="2"/>
</dbReference>
<reference evidence="5" key="1">
    <citation type="submission" date="2025-08" db="UniProtKB">
        <authorList>
            <consortium name="Ensembl"/>
        </authorList>
    </citation>
    <scope>IDENTIFICATION</scope>
</reference>
<dbReference type="Proteomes" id="UP000694546">
    <property type="component" value="Chromosome 16"/>
</dbReference>
<feature type="domain" description="Ig-like" evidence="4">
    <location>
        <begin position="12"/>
        <end position="97"/>
    </location>
</feature>
<dbReference type="CDD" id="cd00096">
    <property type="entry name" value="Ig"/>
    <property type="match status" value="1"/>
</dbReference>
<dbReference type="InterPro" id="IPR036179">
    <property type="entry name" value="Ig-like_dom_sf"/>
</dbReference>
<keyword evidence="2" id="KW-1015">Disulfide bond</keyword>
<dbReference type="PANTHER" id="PTHR45080">
    <property type="entry name" value="CONTACTIN 5"/>
    <property type="match status" value="1"/>
</dbReference>
<evidence type="ECO:0000256" key="1">
    <source>
        <dbReference type="ARBA" id="ARBA00022729"/>
    </source>
</evidence>
<organism evidence="5 6">
    <name type="scientific">Gadus morhua</name>
    <name type="common">Atlantic cod</name>
    <dbReference type="NCBI Taxonomy" id="8049"/>
    <lineage>
        <taxon>Eukaryota</taxon>
        <taxon>Metazoa</taxon>
        <taxon>Chordata</taxon>
        <taxon>Craniata</taxon>
        <taxon>Vertebrata</taxon>
        <taxon>Euteleostomi</taxon>
        <taxon>Actinopterygii</taxon>
        <taxon>Neopterygii</taxon>
        <taxon>Teleostei</taxon>
        <taxon>Neoteleostei</taxon>
        <taxon>Acanthomorphata</taxon>
        <taxon>Zeiogadaria</taxon>
        <taxon>Gadariae</taxon>
        <taxon>Gadiformes</taxon>
        <taxon>Gadoidei</taxon>
        <taxon>Gadidae</taxon>
        <taxon>Gadus</taxon>
    </lineage>
</organism>
<dbReference type="GO" id="GO:0005886">
    <property type="term" value="C:plasma membrane"/>
    <property type="evidence" value="ECO:0007669"/>
    <property type="project" value="TreeGrafter"/>
</dbReference>
<dbReference type="InterPro" id="IPR003599">
    <property type="entry name" value="Ig_sub"/>
</dbReference>
<feature type="domain" description="Ig-like" evidence="4">
    <location>
        <begin position="108"/>
        <end position="183"/>
    </location>
</feature>
<dbReference type="InterPro" id="IPR013098">
    <property type="entry name" value="Ig_I-set"/>
</dbReference>
<dbReference type="PROSITE" id="PS50835">
    <property type="entry name" value="IG_LIKE"/>
    <property type="match status" value="3"/>
</dbReference>
<evidence type="ECO:0000256" key="3">
    <source>
        <dbReference type="ARBA" id="ARBA00023319"/>
    </source>
</evidence>
<dbReference type="SMART" id="SM00408">
    <property type="entry name" value="IGc2"/>
    <property type="match status" value="2"/>
</dbReference>
<accession>A0A8C5FCU0</accession>
<name>A0A8C5FCU0_GADMO</name>
<evidence type="ECO:0000256" key="2">
    <source>
        <dbReference type="ARBA" id="ARBA00023157"/>
    </source>
</evidence>